<evidence type="ECO:0000313" key="3">
    <source>
        <dbReference type="Proteomes" id="UP000238296"/>
    </source>
</evidence>
<evidence type="ECO:0000313" key="2">
    <source>
        <dbReference type="EMBL" id="PQM46874.1"/>
    </source>
</evidence>
<accession>A0A2S8BJM1</accession>
<proteinExistence type="predicted"/>
<feature type="region of interest" description="Disordered" evidence="1">
    <location>
        <begin position="1"/>
        <end position="35"/>
    </location>
</feature>
<dbReference type="EMBL" id="PPEA01000425">
    <property type="protein sequence ID" value="PQM46874.1"/>
    <property type="molecule type" value="Genomic_DNA"/>
</dbReference>
<organism evidence="2 3">
    <name type="scientific">Mycobacterium talmoniae</name>
    <dbReference type="NCBI Taxonomy" id="1858794"/>
    <lineage>
        <taxon>Bacteria</taxon>
        <taxon>Bacillati</taxon>
        <taxon>Actinomycetota</taxon>
        <taxon>Actinomycetes</taxon>
        <taxon>Mycobacteriales</taxon>
        <taxon>Mycobacteriaceae</taxon>
        <taxon>Mycobacterium</taxon>
    </lineage>
</organism>
<comment type="caution">
    <text evidence="2">The sequence shown here is derived from an EMBL/GenBank/DDBJ whole genome shotgun (WGS) entry which is preliminary data.</text>
</comment>
<protein>
    <submittedName>
        <fullName evidence="2">Uncharacterized protein</fullName>
    </submittedName>
</protein>
<name>A0A2S8BJM1_9MYCO</name>
<reference evidence="2 3" key="1">
    <citation type="journal article" date="2017" name="Int. J. Syst. Evol. Microbiol.">
        <title>Mycobacterium talmoniae sp. nov., a slowly growing mycobacterium isolated from human respiratory samples.</title>
        <authorList>
            <person name="Davidson R.M."/>
            <person name="DeGroote M.A."/>
            <person name="Marola J.L."/>
            <person name="Buss S."/>
            <person name="Jones V."/>
            <person name="McNeil M.R."/>
            <person name="Freifeld A.G."/>
            <person name="Elaine Epperson L."/>
            <person name="Hasan N.A."/>
            <person name="Jackson M."/>
            <person name="Iwen P.C."/>
            <person name="Salfinger M."/>
            <person name="Strong M."/>
        </authorList>
    </citation>
    <scope>NUCLEOTIDE SEQUENCE [LARGE SCALE GENOMIC DNA]</scope>
    <source>
        <strain evidence="2 3">ATCC BAA-2683</strain>
    </source>
</reference>
<dbReference type="Proteomes" id="UP000238296">
    <property type="component" value="Unassembled WGS sequence"/>
</dbReference>
<sequence>MSSFAQPTIAPNSRVTAPTNTTASRASADRSYSGPDRTIRYTPAVTMVAAWISADTGVGPSIASNNQAWIGTWADLAQAPTNISSPITVVIAVGPVSRAAANTPSNCRVPKLAKMANMASANPTSPTRLDTNAFLPAVAAEGR</sequence>
<gene>
    <name evidence="2" type="ORF">C1Y40_02953</name>
</gene>
<dbReference type="AlphaFoldDB" id="A0A2S8BJM1"/>
<evidence type="ECO:0000256" key="1">
    <source>
        <dbReference type="SAM" id="MobiDB-lite"/>
    </source>
</evidence>
<feature type="compositionally biased region" description="Polar residues" evidence="1">
    <location>
        <begin position="1"/>
        <end position="25"/>
    </location>
</feature>